<protein>
    <submittedName>
        <fullName evidence="1">Uncharacterized protein</fullName>
    </submittedName>
</protein>
<dbReference type="InterPro" id="IPR025455">
    <property type="entry name" value="DUF4276"/>
</dbReference>
<comment type="caution">
    <text evidence="1">The sequence shown here is derived from an EMBL/GenBank/DDBJ whole genome shotgun (WGS) entry which is preliminary data.</text>
</comment>
<gene>
    <name evidence="1" type="ORF">B0A77_02590</name>
</gene>
<name>A0A2H3KLB0_9FLAO</name>
<accession>A0A2H3KLB0</accession>
<dbReference type="RefSeq" id="WP_097553454.1">
    <property type="nucleotide sequence ID" value="NZ_PCMW01000017.1"/>
</dbReference>
<dbReference type="OrthoDB" id="9801478at2"/>
<sequence>MRRINIKNAVVAICNQYPNIEDINSGFGPSERLETIYKQNGKKYNKIIDGMDIAELTGIEKMLEKSYRFRIWIEKLTTELLKNC</sequence>
<dbReference type="EMBL" id="PCMW01000017">
    <property type="protein sequence ID" value="PDS26346.1"/>
    <property type="molecule type" value="Genomic_DNA"/>
</dbReference>
<reference evidence="1 2" key="1">
    <citation type="submission" date="2017-09" db="EMBL/GenBank/DDBJ databases">
        <title>Whole genomes of Flavobacteriaceae.</title>
        <authorList>
            <person name="Stine C."/>
            <person name="Li C."/>
            <person name="Tadesse D."/>
        </authorList>
    </citation>
    <scope>NUCLEOTIDE SEQUENCE [LARGE SCALE GENOMIC DNA]</scope>
    <source>
        <strain evidence="1 2">ATCC 35036</strain>
    </source>
</reference>
<evidence type="ECO:0000313" key="2">
    <source>
        <dbReference type="Proteomes" id="UP000220828"/>
    </source>
</evidence>
<dbReference type="AlphaFoldDB" id="A0A2H3KLB0"/>
<proteinExistence type="predicted"/>
<evidence type="ECO:0000313" key="1">
    <source>
        <dbReference type="EMBL" id="PDS26346.1"/>
    </source>
</evidence>
<organism evidence="1 2">
    <name type="scientific">Flavobacterium branchiophilum</name>
    <dbReference type="NCBI Taxonomy" id="55197"/>
    <lineage>
        <taxon>Bacteria</taxon>
        <taxon>Pseudomonadati</taxon>
        <taxon>Bacteroidota</taxon>
        <taxon>Flavobacteriia</taxon>
        <taxon>Flavobacteriales</taxon>
        <taxon>Flavobacteriaceae</taxon>
        <taxon>Flavobacterium</taxon>
    </lineage>
</organism>
<dbReference type="Proteomes" id="UP000220828">
    <property type="component" value="Unassembled WGS sequence"/>
</dbReference>
<dbReference type="Pfam" id="PF14103">
    <property type="entry name" value="DUF4276"/>
    <property type="match status" value="1"/>
</dbReference>